<proteinExistence type="predicted"/>
<keyword evidence="1" id="KW-0812">Transmembrane</keyword>
<comment type="caution">
    <text evidence="2">The sequence shown here is derived from an EMBL/GenBank/DDBJ whole genome shotgun (WGS) entry which is preliminary data.</text>
</comment>
<evidence type="ECO:0000256" key="1">
    <source>
        <dbReference type="SAM" id="Phobius"/>
    </source>
</evidence>
<gene>
    <name evidence="2" type="ORF">ILEXP_LOCUS25810</name>
</gene>
<dbReference type="Proteomes" id="UP001642360">
    <property type="component" value="Unassembled WGS sequence"/>
</dbReference>
<feature type="transmembrane region" description="Helical" evidence="1">
    <location>
        <begin position="85"/>
        <end position="105"/>
    </location>
</feature>
<organism evidence="2 3">
    <name type="scientific">Ilex paraguariensis</name>
    <name type="common">yerba mate</name>
    <dbReference type="NCBI Taxonomy" id="185542"/>
    <lineage>
        <taxon>Eukaryota</taxon>
        <taxon>Viridiplantae</taxon>
        <taxon>Streptophyta</taxon>
        <taxon>Embryophyta</taxon>
        <taxon>Tracheophyta</taxon>
        <taxon>Spermatophyta</taxon>
        <taxon>Magnoliopsida</taxon>
        <taxon>eudicotyledons</taxon>
        <taxon>Gunneridae</taxon>
        <taxon>Pentapetalae</taxon>
        <taxon>asterids</taxon>
        <taxon>campanulids</taxon>
        <taxon>Aquifoliales</taxon>
        <taxon>Aquifoliaceae</taxon>
        <taxon>Ilex</taxon>
    </lineage>
</organism>
<dbReference type="EMBL" id="CAUOFW020002970">
    <property type="protein sequence ID" value="CAK9157259.1"/>
    <property type="molecule type" value="Genomic_DNA"/>
</dbReference>
<evidence type="ECO:0000313" key="2">
    <source>
        <dbReference type="EMBL" id="CAK9157259.1"/>
    </source>
</evidence>
<keyword evidence="1" id="KW-0472">Membrane</keyword>
<keyword evidence="3" id="KW-1185">Reference proteome</keyword>
<sequence length="250" mass="27636">DVGDAQVSSLLFQWNDKLRNLCHGSGSLLTRWLIVDHACNFVRLLGLSIINSNSFPAPVSLQLQSKVIRRPNDKLFPNAIMAVNYPYDMALGVIAVVVFIICVLVRRKKPSPAESQLDDTDPSIWNEKNLLLLGIRCAIRPQTVILYMDTITGIGNLDPVRGQILTGNPSSVIAVVVFIICVLVRRKKPSPAESQLDDTDPSIWNEKNQLLLGIRCAIRPQTVMLYMDTITGIGNIDPVRGQILTGNPSR</sequence>
<accession>A0ABC8SJ96</accession>
<evidence type="ECO:0000313" key="3">
    <source>
        <dbReference type="Proteomes" id="UP001642360"/>
    </source>
</evidence>
<protein>
    <submittedName>
        <fullName evidence="2">Uncharacterized protein</fullName>
    </submittedName>
</protein>
<feature type="non-terminal residue" evidence="2">
    <location>
        <position position="1"/>
    </location>
</feature>
<reference evidence="2 3" key="1">
    <citation type="submission" date="2024-02" db="EMBL/GenBank/DDBJ databases">
        <authorList>
            <person name="Vignale AGUSTIN F."/>
            <person name="Sosa J E."/>
            <person name="Modenutti C."/>
        </authorList>
    </citation>
    <scope>NUCLEOTIDE SEQUENCE [LARGE SCALE GENOMIC DNA]</scope>
</reference>
<dbReference type="AlphaFoldDB" id="A0ABC8SJ96"/>
<keyword evidence="1" id="KW-1133">Transmembrane helix</keyword>
<name>A0ABC8SJ96_9AQUA</name>